<name>A0ABQ5HWF1_9ASTR</name>
<evidence type="ECO:0000313" key="3">
    <source>
        <dbReference type="Proteomes" id="UP001151760"/>
    </source>
</evidence>
<proteinExistence type="predicted"/>
<protein>
    <recommendedName>
        <fullName evidence="4">Zinc knuckle CX2CX4HX4C</fullName>
    </recommendedName>
</protein>
<keyword evidence="3" id="KW-1185">Reference proteome</keyword>
<reference evidence="2" key="1">
    <citation type="journal article" date="2022" name="Int. J. Mol. Sci.">
        <title>Draft Genome of Tanacetum Coccineum: Genomic Comparison of Closely Related Tanacetum-Family Plants.</title>
        <authorList>
            <person name="Yamashiro T."/>
            <person name="Shiraishi A."/>
            <person name="Nakayama K."/>
            <person name="Satake H."/>
        </authorList>
    </citation>
    <scope>NUCLEOTIDE SEQUENCE</scope>
</reference>
<feature type="region of interest" description="Disordered" evidence="1">
    <location>
        <begin position="100"/>
        <end position="126"/>
    </location>
</feature>
<dbReference type="EMBL" id="BQNB010020082">
    <property type="protein sequence ID" value="GJT92148.1"/>
    <property type="molecule type" value="Genomic_DNA"/>
</dbReference>
<sequence length="225" mass="25230">MLETSSAIGIPVLQAESVLKHEVSMAIPLEDGSGHTREVIKVEYEWKPPHCADCKIFGHTNEKCPKRAINLDTPSESGKGLIVPSTASTNCDGFTEVRRKKNKGKKADQQTWSRQIDGGRLNKPKPTLFWQKKGTNVKGTNMDNLLKVNKVNTLSTSNSFDAFNNMKEGVSSSRKPQEVDHETGPKTSQWNEDHESDTEVDEFIFPEGDKFGDQFDIRLKGRIRK</sequence>
<reference evidence="2" key="2">
    <citation type="submission" date="2022-01" db="EMBL/GenBank/DDBJ databases">
        <authorList>
            <person name="Yamashiro T."/>
            <person name="Shiraishi A."/>
            <person name="Satake H."/>
            <person name="Nakayama K."/>
        </authorList>
    </citation>
    <scope>NUCLEOTIDE SEQUENCE</scope>
</reference>
<evidence type="ECO:0000256" key="1">
    <source>
        <dbReference type="SAM" id="MobiDB-lite"/>
    </source>
</evidence>
<comment type="caution">
    <text evidence="2">The sequence shown here is derived from an EMBL/GenBank/DDBJ whole genome shotgun (WGS) entry which is preliminary data.</text>
</comment>
<accession>A0ABQ5HWF1</accession>
<feature type="compositionally biased region" description="Basic and acidic residues" evidence="1">
    <location>
        <begin position="175"/>
        <end position="184"/>
    </location>
</feature>
<organism evidence="2 3">
    <name type="scientific">Tanacetum coccineum</name>
    <dbReference type="NCBI Taxonomy" id="301880"/>
    <lineage>
        <taxon>Eukaryota</taxon>
        <taxon>Viridiplantae</taxon>
        <taxon>Streptophyta</taxon>
        <taxon>Embryophyta</taxon>
        <taxon>Tracheophyta</taxon>
        <taxon>Spermatophyta</taxon>
        <taxon>Magnoliopsida</taxon>
        <taxon>eudicotyledons</taxon>
        <taxon>Gunneridae</taxon>
        <taxon>Pentapetalae</taxon>
        <taxon>asterids</taxon>
        <taxon>campanulids</taxon>
        <taxon>Asterales</taxon>
        <taxon>Asteraceae</taxon>
        <taxon>Asteroideae</taxon>
        <taxon>Anthemideae</taxon>
        <taxon>Anthemidinae</taxon>
        <taxon>Tanacetum</taxon>
    </lineage>
</organism>
<evidence type="ECO:0000313" key="2">
    <source>
        <dbReference type="EMBL" id="GJT92148.1"/>
    </source>
</evidence>
<gene>
    <name evidence="2" type="ORF">Tco_1080993</name>
</gene>
<evidence type="ECO:0008006" key="4">
    <source>
        <dbReference type="Google" id="ProtNLM"/>
    </source>
</evidence>
<dbReference type="Proteomes" id="UP001151760">
    <property type="component" value="Unassembled WGS sequence"/>
</dbReference>
<feature type="region of interest" description="Disordered" evidence="1">
    <location>
        <begin position="165"/>
        <end position="199"/>
    </location>
</feature>